<gene>
    <name evidence="1" type="ORF">NVIE_015820</name>
</gene>
<dbReference type="KEGG" id="nvn:NVIE_015820"/>
<dbReference type="STRING" id="926571.NVIE_015820"/>
<dbReference type="OrthoDB" id="379031at2157"/>
<protein>
    <submittedName>
        <fullName evidence="1">Uncharacterized protein</fullName>
    </submittedName>
</protein>
<evidence type="ECO:0000313" key="1">
    <source>
        <dbReference type="EMBL" id="AIC15833.1"/>
    </source>
</evidence>
<evidence type="ECO:0000313" key="2">
    <source>
        <dbReference type="Proteomes" id="UP000027093"/>
    </source>
</evidence>
<proteinExistence type="predicted"/>
<accession>A0A060HJZ6</accession>
<dbReference type="EMBL" id="CP007536">
    <property type="protein sequence ID" value="AIC15833.1"/>
    <property type="molecule type" value="Genomic_DNA"/>
</dbReference>
<dbReference type="AlphaFoldDB" id="A0A060HJZ6"/>
<reference evidence="1 2" key="1">
    <citation type="journal article" date="2014" name="Int. J. Syst. Evol. Microbiol.">
        <title>Nitrososphaera viennensis gen. nov., sp. nov., an aerobic and mesophilic, ammonia-oxidizing archaeon from soil and a member of the archaeal phylum Thaumarchaeota.</title>
        <authorList>
            <person name="Stieglmeier M."/>
            <person name="Klingl A."/>
            <person name="Alves R.J."/>
            <person name="Rittmann S.K."/>
            <person name="Melcher M."/>
            <person name="Leisch N."/>
            <person name="Schleper C."/>
        </authorList>
    </citation>
    <scope>NUCLEOTIDE SEQUENCE [LARGE SCALE GENOMIC DNA]</scope>
    <source>
        <strain evidence="1">EN76</strain>
    </source>
</reference>
<dbReference type="Proteomes" id="UP000027093">
    <property type="component" value="Chromosome"/>
</dbReference>
<sequence length="103" mass="11107">MHGEGDDSEQAIIRDYKDSLVQCLAPAAITTWIEKIVDTANALCGSGSVAIKYKKGEGYLGEIVVPTKKDAECLSKAINMHALAAPELVRDILMAYKAKLLLT</sequence>
<dbReference type="HOGENOM" id="CLU_2257462_0_0_2"/>
<organism evidence="1 2">
    <name type="scientific">Nitrososphaera viennensis EN76</name>
    <dbReference type="NCBI Taxonomy" id="926571"/>
    <lineage>
        <taxon>Archaea</taxon>
        <taxon>Nitrososphaerota</taxon>
        <taxon>Nitrososphaeria</taxon>
        <taxon>Nitrososphaerales</taxon>
        <taxon>Nitrososphaeraceae</taxon>
        <taxon>Nitrososphaera</taxon>
    </lineage>
</organism>
<name>A0A060HJZ6_9ARCH</name>
<keyword evidence="2" id="KW-1185">Reference proteome</keyword>
<dbReference type="RefSeq" id="WP_075054744.1">
    <property type="nucleotide sequence ID" value="NZ_CP007536.1"/>
</dbReference>
<dbReference type="GeneID" id="74946849"/>